<keyword evidence="3" id="KW-0143">Chaperone</keyword>
<dbReference type="Proteomes" id="UP000029055">
    <property type="component" value="Unassembled WGS sequence"/>
</dbReference>
<dbReference type="GO" id="GO:0004109">
    <property type="term" value="F:coproporphyrinogen oxidase activity"/>
    <property type="evidence" value="ECO:0007669"/>
    <property type="project" value="InterPro"/>
</dbReference>
<keyword evidence="3" id="KW-0411">Iron-sulfur</keyword>
<keyword evidence="3" id="KW-0408">Iron</keyword>
<evidence type="ECO:0000256" key="2">
    <source>
        <dbReference type="ARBA" id="ARBA00017228"/>
    </source>
</evidence>
<dbReference type="PANTHER" id="PTHR13932:SF5">
    <property type="entry name" value="RADICAL S-ADENOSYL METHIONINE DOMAIN-CONTAINING PROTEIN 1, MITOCHONDRIAL"/>
    <property type="match status" value="1"/>
</dbReference>
<evidence type="ECO:0000256" key="3">
    <source>
        <dbReference type="RuleBase" id="RU364116"/>
    </source>
</evidence>
<evidence type="ECO:0000313" key="6">
    <source>
        <dbReference type="Proteomes" id="UP000029055"/>
    </source>
</evidence>
<comment type="caution">
    <text evidence="5">The sequence shown here is derived from an EMBL/GenBank/DDBJ whole genome shotgun (WGS) entry which is preliminary data.</text>
</comment>
<dbReference type="GO" id="GO:0051539">
    <property type="term" value="F:4 iron, 4 sulfur cluster binding"/>
    <property type="evidence" value="ECO:0007669"/>
    <property type="project" value="UniProtKB-UniRule"/>
</dbReference>
<keyword evidence="6" id="KW-1185">Reference proteome</keyword>
<gene>
    <name evidence="5" type="ORF">BISU_0942</name>
</gene>
<dbReference type="InterPro" id="IPR006638">
    <property type="entry name" value="Elp3/MiaA/NifB-like_rSAM"/>
</dbReference>
<keyword evidence="5" id="KW-0560">Oxidoreductase</keyword>
<evidence type="ECO:0000259" key="4">
    <source>
        <dbReference type="PROSITE" id="PS51918"/>
    </source>
</evidence>
<dbReference type="EMBL" id="JGZR01000007">
    <property type="protein sequence ID" value="KFJ03015.1"/>
    <property type="molecule type" value="Genomic_DNA"/>
</dbReference>
<dbReference type="SUPFAM" id="SSF102114">
    <property type="entry name" value="Radical SAM enzymes"/>
    <property type="match status" value="1"/>
</dbReference>
<keyword evidence="3" id="KW-0349">Heme</keyword>
<dbReference type="SFLD" id="SFLDG01082">
    <property type="entry name" value="B12-binding_domain_containing"/>
    <property type="match status" value="1"/>
</dbReference>
<dbReference type="PROSITE" id="PS51918">
    <property type="entry name" value="RADICAL_SAM"/>
    <property type="match status" value="1"/>
</dbReference>
<dbReference type="Gene3D" id="3.80.30.20">
    <property type="entry name" value="tm_1862 like domain"/>
    <property type="match status" value="1"/>
</dbReference>
<keyword evidence="3" id="KW-0963">Cytoplasm</keyword>
<dbReference type="eggNOG" id="COG0635">
    <property type="taxonomic scope" value="Bacteria"/>
</dbReference>
<dbReference type="GO" id="GO:0005737">
    <property type="term" value="C:cytoplasm"/>
    <property type="evidence" value="ECO:0007669"/>
    <property type="project" value="UniProtKB-SubCell"/>
</dbReference>
<dbReference type="SFLD" id="SFLDS00029">
    <property type="entry name" value="Radical_SAM"/>
    <property type="match status" value="1"/>
</dbReference>
<dbReference type="SFLD" id="SFLDG01065">
    <property type="entry name" value="anaerobic_coproporphyrinogen-I"/>
    <property type="match status" value="1"/>
</dbReference>
<comment type="similarity">
    <text evidence="1">Belongs to the anaerobic coproporphyrinogen-III oxidase family. HemW subfamily.</text>
</comment>
<keyword evidence="3" id="KW-0479">Metal-binding</keyword>
<dbReference type="InterPro" id="IPR004559">
    <property type="entry name" value="HemW-like"/>
</dbReference>
<dbReference type="InterPro" id="IPR058240">
    <property type="entry name" value="rSAM_sf"/>
</dbReference>
<sequence length="471" mass="51809">MVAEVSSREGCEGSVGSWHIIMFEVYIHVPFCLRRCGYCDFNTYTSPDMGGGASRSNYATMAIAEMRLIKRWQYEHGIVEPAASTVFFGGGTPTILPADDLARTLHAVEQLWGLEPGAEITTEANPDTVDEDYVAVLADAGFTRISFGMQSAVPRVLKTLDRTHTPASVEAGVRAADKAGIRSSVDLIYGTPGESLGDWRYSAKTAVDLGVNHISAYALTLEPTTKMGRMVRSGRLPKPDDDDEANKYEIAEDLFSAAGLQWYEVSNWARPGYESQHNLGYWRNVDWAGIGPGAHSHYNRASASRLTGLAQPNDHDAAKYKPQPLQTGVRAWDIKHPRVWGESISSGNVPWQGQEAITAKENLEELIMLGLRLHEGLDLNRIDRAMHEPDGDNAIDSAHANYSSMDDIASTDSVAPSTANNRNDFALRRTRIAKLADDGLLTIHGNRVVPTLRGRLLNDYLIEQFFDMVGL</sequence>
<dbReference type="GO" id="GO:0006779">
    <property type="term" value="P:porphyrin-containing compound biosynthetic process"/>
    <property type="evidence" value="ECO:0007669"/>
    <property type="project" value="InterPro"/>
</dbReference>
<keyword evidence="3" id="KW-0004">4Fe-4S</keyword>
<organism evidence="5 6">
    <name type="scientific">Bifidobacterium subtile</name>
    <dbReference type="NCBI Taxonomy" id="77635"/>
    <lineage>
        <taxon>Bacteria</taxon>
        <taxon>Bacillati</taxon>
        <taxon>Actinomycetota</taxon>
        <taxon>Actinomycetes</taxon>
        <taxon>Bifidobacteriales</taxon>
        <taxon>Bifidobacteriaceae</taxon>
        <taxon>Bifidobacterium</taxon>
    </lineage>
</organism>
<dbReference type="SFLD" id="SFLDF00562">
    <property type="entry name" value="HemN-like__clustered_with_heat"/>
    <property type="match status" value="1"/>
</dbReference>
<dbReference type="InterPro" id="IPR007197">
    <property type="entry name" value="rSAM"/>
</dbReference>
<dbReference type="CDD" id="cd01335">
    <property type="entry name" value="Radical_SAM"/>
    <property type="match status" value="1"/>
</dbReference>
<protein>
    <recommendedName>
        <fullName evidence="2 3">Heme chaperone HemW</fullName>
    </recommendedName>
</protein>
<proteinExistence type="inferred from homology"/>
<feature type="domain" description="Radical SAM core" evidence="4">
    <location>
        <begin position="17"/>
        <end position="261"/>
    </location>
</feature>
<dbReference type="PANTHER" id="PTHR13932">
    <property type="entry name" value="COPROPORPHYRINIGEN III OXIDASE"/>
    <property type="match status" value="1"/>
</dbReference>
<dbReference type="AlphaFoldDB" id="A0A087E5G4"/>
<dbReference type="GO" id="GO:0046872">
    <property type="term" value="F:metal ion binding"/>
    <property type="evidence" value="ECO:0007669"/>
    <property type="project" value="UniProtKB-UniRule"/>
</dbReference>
<name>A0A087E5G4_9BIFI</name>
<dbReference type="InterPro" id="IPR034505">
    <property type="entry name" value="Coproporphyrinogen-III_oxidase"/>
</dbReference>
<comment type="subcellular location">
    <subcellularLocation>
        <location evidence="3">Cytoplasm</location>
    </subcellularLocation>
</comment>
<dbReference type="Pfam" id="PF04055">
    <property type="entry name" value="Radical_SAM"/>
    <property type="match status" value="1"/>
</dbReference>
<evidence type="ECO:0000313" key="5">
    <source>
        <dbReference type="EMBL" id="KFJ03015.1"/>
    </source>
</evidence>
<dbReference type="InterPro" id="IPR023404">
    <property type="entry name" value="rSAM_horseshoe"/>
</dbReference>
<evidence type="ECO:0000256" key="1">
    <source>
        <dbReference type="ARBA" id="ARBA00006100"/>
    </source>
</evidence>
<dbReference type="STRING" id="77635.BISU_0942"/>
<dbReference type="NCBIfam" id="TIGR00539">
    <property type="entry name" value="hemN_rel"/>
    <property type="match status" value="1"/>
</dbReference>
<accession>A0A087E5G4</accession>
<reference evidence="5 6" key="1">
    <citation type="submission" date="2014-03" db="EMBL/GenBank/DDBJ databases">
        <title>Genomics of Bifidobacteria.</title>
        <authorList>
            <person name="Ventura M."/>
            <person name="Milani C."/>
            <person name="Lugli G.A."/>
        </authorList>
    </citation>
    <scope>NUCLEOTIDE SEQUENCE [LARGE SCALE GENOMIC DNA]</scope>
    <source>
        <strain evidence="5 6">LMG 11597</strain>
    </source>
</reference>
<dbReference type="SMART" id="SM00729">
    <property type="entry name" value="Elp3"/>
    <property type="match status" value="1"/>
</dbReference>
<keyword evidence="3" id="KW-0949">S-adenosyl-L-methionine</keyword>
<comment type="function">
    <text evidence="3">Probably acts as a heme chaperone, transferring heme to an unknown acceptor. Binds one molecule of heme per monomer, possibly covalently. Binds 1 [4Fe-4S] cluster. The cluster is coordinated with 3 cysteines and an exchangeable S-adenosyl-L-methionine.</text>
</comment>